<keyword evidence="10" id="KW-1185">Reference proteome</keyword>
<dbReference type="EMBL" id="OW152827">
    <property type="protein sequence ID" value="CAH2043609.1"/>
    <property type="molecule type" value="Genomic_DNA"/>
</dbReference>
<dbReference type="PANTHER" id="PTHR21367:SF1">
    <property type="entry name" value="ARGINYL-TRNA--PROTEIN TRANSFERASE 1"/>
    <property type="match status" value="1"/>
</dbReference>
<keyword evidence="5" id="KW-0012">Acyltransferase</keyword>
<accession>A0ABN8I2K2</accession>
<dbReference type="InterPro" id="IPR007472">
    <property type="entry name" value="N-end_Aminoacyl_Trfase_C"/>
</dbReference>
<feature type="domain" description="N-end aminoacyl transferase N-terminal" evidence="7">
    <location>
        <begin position="17"/>
        <end position="88"/>
    </location>
</feature>
<evidence type="ECO:0000313" key="10">
    <source>
        <dbReference type="Proteomes" id="UP000837857"/>
    </source>
</evidence>
<dbReference type="InterPro" id="IPR017137">
    <property type="entry name" value="Arg-tRNA-P_Trfase_1_euk"/>
</dbReference>
<dbReference type="PANTHER" id="PTHR21367">
    <property type="entry name" value="ARGININE-TRNA-PROTEIN TRANSFERASE 1"/>
    <property type="match status" value="1"/>
</dbReference>
<dbReference type="PIRSF" id="PIRSF037207">
    <property type="entry name" value="ATE1_euk"/>
    <property type="match status" value="1"/>
</dbReference>
<evidence type="ECO:0000256" key="3">
    <source>
        <dbReference type="ARBA" id="ARBA00022679"/>
    </source>
</evidence>
<evidence type="ECO:0000256" key="2">
    <source>
        <dbReference type="ARBA" id="ARBA00012025"/>
    </source>
</evidence>
<comment type="similarity">
    <text evidence="1">Belongs to the R-transferase family.</text>
</comment>
<protein>
    <recommendedName>
        <fullName evidence="2">arginyltransferase</fullName>
        <ecNumber evidence="2">2.3.2.8</ecNumber>
    </recommendedName>
</protein>
<evidence type="ECO:0000256" key="6">
    <source>
        <dbReference type="SAM" id="MobiDB-lite"/>
    </source>
</evidence>
<keyword evidence="4" id="KW-0833">Ubl conjugation pathway</keyword>
<sequence>MKKSLSIVEYYAEHERYKCGYCKKPDKSYSHGMWAHSLTVSDYQDLIDRGWRRSGKYCYKPTLNVTCCPSYTIRCRALEYKASKSQKKILKRVNKFLLGETQQCENDGDRKMTMSSGQVSDNSEEGNEQFVEPKRDPQNINIQDVAVSQEDPSSISIVKRDVKGTSLNRSIYNAVPASSNVAPPQKDMGMDITKAPCKKAKLLRHEKRLQKLKEKGVDISVLINTNKNNEKQIEDIINELPEIVKHKLEIKLVRTTPPSPEWLATSKETHEVYVKYQTRIHGDTLAKCSEPKFKEFLVQSPLLEEHSEVGPASGYGSFHQQYWLDGKIIAVGVIDILPKCVSSVYFFYDPDYMHLTLGTYGALREIAFTRQLHSLCPDLKYYYLAHCPLTYGSRSGTRGEAFVGRSTELSGFSGQYPRENKPVSRRKASARAPRHLTVGACVL</sequence>
<feature type="non-terminal residue" evidence="9">
    <location>
        <position position="443"/>
    </location>
</feature>
<feature type="region of interest" description="Disordered" evidence="6">
    <location>
        <begin position="106"/>
        <end position="131"/>
    </location>
</feature>
<proteinExistence type="inferred from homology"/>
<evidence type="ECO:0000259" key="7">
    <source>
        <dbReference type="Pfam" id="PF04376"/>
    </source>
</evidence>
<evidence type="ECO:0000256" key="1">
    <source>
        <dbReference type="ARBA" id="ARBA00009991"/>
    </source>
</evidence>
<evidence type="ECO:0000256" key="5">
    <source>
        <dbReference type="ARBA" id="ARBA00023315"/>
    </source>
</evidence>
<dbReference type="InterPro" id="IPR030700">
    <property type="entry name" value="N-end_Aminoacyl_Trfase"/>
</dbReference>
<dbReference type="EC" id="2.3.2.8" evidence="2"/>
<name>A0ABN8I2K2_9NEOP</name>
<evidence type="ECO:0000313" key="9">
    <source>
        <dbReference type="EMBL" id="CAH2043609.1"/>
    </source>
</evidence>
<reference evidence="9" key="1">
    <citation type="submission" date="2022-03" db="EMBL/GenBank/DDBJ databases">
        <authorList>
            <person name="Martin H S."/>
        </authorList>
    </citation>
    <scope>NUCLEOTIDE SEQUENCE</scope>
</reference>
<dbReference type="InterPro" id="IPR007471">
    <property type="entry name" value="N-end_Aminoacyl_Trfase_N"/>
</dbReference>
<gene>
    <name evidence="9" type="ORF">IPOD504_LOCUS4372</name>
</gene>
<evidence type="ECO:0000259" key="8">
    <source>
        <dbReference type="Pfam" id="PF04377"/>
    </source>
</evidence>
<organism evidence="9 10">
    <name type="scientific">Iphiclides podalirius</name>
    <name type="common">scarce swallowtail</name>
    <dbReference type="NCBI Taxonomy" id="110791"/>
    <lineage>
        <taxon>Eukaryota</taxon>
        <taxon>Metazoa</taxon>
        <taxon>Ecdysozoa</taxon>
        <taxon>Arthropoda</taxon>
        <taxon>Hexapoda</taxon>
        <taxon>Insecta</taxon>
        <taxon>Pterygota</taxon>
        <taxon>Neoptera</taxon>
        <taxon>Endopterygota</taxon>
        <taxon>Lepidoptera</taxon>
        <taxon>Glossata</taxon>
        <taxon>Ditrysia</taxon>
        <taxon>Papilionoidea</taxon>
        <taxon>Papilionidae</taxon>
        <taxon>Papilioninae</taxon>
        <taxon>Iphiclides</taxon>
    </lineage>
</organism>
<dbReference type="Pfam" id="PF04376">
    <property type="entry name" value="ATE_N"/>
    <property type="match status" value="1"/>
</dbReference>
<feature type="domain" description="N-end rule aminoacyl transferase C-terminal" evidence="8">
    <location>
        <begin position="268"/>
        <end position="385"/>
    </location>
</feature>
<evidence type="ECO:0000256" key="4">
    <source>
        <dbReference type="ARBA" id="ARBA00022786"/>
    </source>
</evidence>
<keyword evidence="3" id="KW-0808">Transferase</keyword>
<dbReference type="Pfam" id="PF04377">
    <property type="entry name" value="ATE_C"/>
    <property type="match status" value="1"/>
</dbReference>
<dbReference type="Proteomes" id="UP000837857">
    <property type="component" value="Chromosome 15"/>
</dbReference>